<dbReference type="OMA" id="EHYKIME"/>
<dbReference type="EMBL" id="GL441170">
    <property type="protein sequence ID" value="EFN65086.1"/>
    <property type="molecule type" value="Genomic_DNA"/>
</dbReference>
<evidence type="ECO:0000313" key="1">
    <source>
        <dbReference type="EMBL" id="EFN65086.1"/>
    </source>
</evidence>
<keyword evidence="2" id="KW-1185">Reference proteome</keyword>
<reference evidence="1 2" key="1">
    <citation type="journal article" date="2010" name="Science">
        <title>Genomic comparison of the ants Camponotus floridanus and Harpegnathos saltator.</title>
        <authorList>
            <person name="Bonasio R."/>
            <person name="Zhang G."/>
            <person name="Ye C."/>
            <person name="Mutti N.S."/>
            <person name="Fang X."/>
            <person name="Qin N."/>
            <person name="Donahue G."/>
            <person name="Yang P."/>
            <person name="Li Q."/>
            <person name="Li C."/>
            <person name="Zhang P."/>
            <person name="Huang Z."/>
            <person name="Berger S.L."/>
            <person name="Reinberg D."/>
            <person name="Wang J."/>
            <person name="Liebig J."/>
        </authorList>
    </citation>
    <scope>NUCLEOTIDE SEQUENCE [LARGE SCALE GENOMIC DNA]</scope>
    <source>
        <strain evidence="2">C129</strain>
    </source>
</reference>
<organism evidence="2">
    <name type="scientific">Camponotus floridanus</name>
    <name type="common">Florida carpenter ant</name>
    <dbReference type="NCBI Taxonomy" id="104421"/>
    <lineage>
        <taxon>Eukaryota</taxon>
        <taxon>Metazoa</taxon>
        <taxon>Ecdysozoa</taxon>
        <taxon>Arthropoda</taxon>
        <taxon>Hexapoda</taxon>
        <taxon>Insecta</taxon>
        <taxon>Pterygota</taxon>
        <taxon>Neoptera</taxon>
        <taxon>Endopterygota</taxon>
        <taxon>Hymenoptera</taxon>
        <taxon>Apocrita</taxon>
        <taxon>Aculeata</taxon>
        <taxon>Formicoidea</taxon>
        <taxon>Formicidae</taxon>
        <taxon>Formicinae</taxon>
        <taxon>Camponotus</taxon>
    </lineage>
</organism>
<proteinExistence type="predicted"/>
<dbReference type="InParanoid" id="E2ANA3"/>
<sequence length="83" mass="9643">MKDENNGAVMTEFVELGAKMYALRVNGKKDTKKVKGVKSNVVARTIRFDDYTRCLNEEIDMTRQQSCIRSKLHQVYTIRETKI</sequence>
<accession>E2ANA3</accession>
<name>E2ANA3_CAMFO</name>
<dbReference type="Proteomes" id="UP000000311">
    <property type="component" value="Unassembled WGS sequence"/>
</dbReference>
<dbReference type="AlphaFoldDB" id="E2ANA3"/>
<feature type="non-terminal residue" evidence="1">
    <location>
        <position position="83"/>
    </location>
</feature>
<evidence type="ECO:0000313" key="2">
    <source>
        <dbReference type="Proteomes" id="UP000000311"/>
    </source>
</evidence>
<gene>
    <name evidence="1" type="ORF">EAG_09480</name>
</gene>
<dbReference type="OrthoDB" id="6602337at2759"/>
<protein>
    <submittedName>
        <fullName evidence="1">Uncharacterized protein</fullName>
    </submittedName>
</protein>